<reference evidence="1" key="1">
    <citation type="submission" date="2020-06" db="EMBL/GenBank/DDBJ databases">
        <title>Legume-microbial interactions unlock mineral nutrients during tropical forest succession.</title>
        <authorList>
            <person name="Epihov D.Z."/>
        </authorList>
    </citation>
    <scope>NUCLEOTIDE SEQUENCE [LARGE SCALE GENOMIC DNA]</scope>
    <source>
        <strain evidence="1">Pan2503</strain>
    </source>
</reference>
<organism evidence="1 2">
    <name type="scientific">Candidatus Acidiferrum panamense</name>
    <dbReference type="NCBI Taxonomy" id="2741543"/>
    <lineage>
        <taxon>Bacteria</taxon>
        <taxon>Pseudomonadati</taxon>
        <taxon>Acidobacteriota</taxon>
        <taxon>Terriglobia</taxon>
        <taxon>Candidatus Acidiferrales</taxon>
        <taxon>Candidatus Acidiferrum</taxon>
    </lineage>
</organism>
<sequence length="57" mass="6197">MGTLLGETGMSVRLTIALAAALSLADLSVVTSKTPTLDYEFFKTKVEPIFLKKREGH</sequence>
<accession>A0A7V8NWX2</accession>
<gene>
    <name evidence="1" type="ORF">HRJ53_28315</name>
</gene>
<name>A0A7V8NWX2_9BACT</name>
<keyword evidence="2" id="KW-1185">Reference proteome</keyword>
<dbReference type="EMBL" id="JACDQQ010002743">
    <property type="protein sequence ID" value="MBA0088911.1"/>
    <property type="molecule type" value="Genomic_DNA"/>
</dbReference>
<evidence type="ECO:0000313" key="2">
    <source>
        <dbReference type="Proteomes" id="UP000567293"/>
    </source>
</evidence>
<dbReference type="Proteomes" id="UP000567293">
    <property type="component" value="Unassembled WGS sequence"/>
</dbReference>
<comment type="caution">
    <text evidence="1">The sequence shown here is derived from an EMBL/GenBank/DDBJ whole genome shotgun (WGS) entry which is preliminary data.</text>
</comment>
<evidence type="ECO:0000313" key="1">
    <source>
        <dbReference type="EMBL" id="MBA0088911.1"/>
    </source>
</evidence>
<dbReference type="AlphaFoldDB" id="A0A7V8NWX2"/>
<proteinExistence type="predicted"/>
<protein>
    <submittedName>
        <fullName evidence="1">Uncharacterized protein</fullName>
    </submittedName>
</protein>
<feature type="non-terminal residue" evidence="1">
    <location>
        <position position="57"/>
    </location>
</feature>